<dbReference type="EMBL" id="MU069442">
    <property type="protein sequence ID" value="KAF5843459.1"/>
    <property type="molecule type" value="Genomic_DNA"/>
</dbReference>
<evidence type="ECO:0000313" key="1">
    <source>
        <dbReference type="EMBL" id="KAF5843459.1"/>
    </source>
</evidence>
<organism evidence="1 2">
    <name type="scientific">Dunaliella salina</name>
    <name type="common">Green alga</name>
    <name type="synonym">Protococcus salinus</name>
    <dbReference type="NCBI Taxonomy" id="3046"/>
    <lineage>
        <taxon>Eukaryota</taxon>
        <taxon>Viridiplantae</taxon>
        <taxon>Chlorophyta</taxon>
        <taxon>core chlorophytes</taxon>
        <taxon>Chlorophyceae</taxon>
        <taxon>CS clade</taxon>
        <taxon>Chlamydomonadales</taxon>
        <taxon>Dunaliellaceae</taxon>
        <taxon>Dunaliella</taxon>
    </lineage>
</organism>
<sequence length="213" mass="24024">MSSVEARQLLKSMMENLNNIAAPRPADIVYHPHFRLAIMVTAMQPWAQLIPEWHLKVIFYTFLGINTATHVPVDMLQRRICFYTGPTLPPFGQSKEEDILFVPLTVSNFYQVLHATTCIPFVSVPCTYISGLGRGLYYDGALSDYHLALKMRDPGWPALLLSAGCVGDPVLANIWDTFLPWRSLKAEEFEHVSMLCPTRHFAHQLPRGVLPGT</sequence>
<name>A0ABQ7H9C9_DUNSA</name>
<proteinExistence type="predicted"/>
<dbReference type="Proteomes" id="UP000815325">
    <property type="component" value="Unassembled WGS sequence"/>
</dbReference>
<accession>A0ABQ7H9C9</accession>
<evidence type="ECO:0000313" key="2">
    <source>
        <dbReference type="Proteomes" id="UP000815325"/>
    </source>
</evidence>
<reference evidence="1" key="1">
    <citation type="submission" date="2017-08" db="EMBL/GenBank/DDBJ databases">
        <authorList>
            <person name="Polle J.E."/>
            <person name="Barry K."/>
            <person name="Cushman J."/>
            <person name="Schmutz J."/>
            <person name="Tran D."/>
            <person name="Hathwaick L.T."/>
            <person name="Yim W.C."/>
            <person name="Jenkins J."/>
            <person name="Mckie-Krisberg Z.M."/>
            <person name="Prochnik S."/>
            <person name="Lindquist E."/>
            <person name="Dockter R.B."/>
            <person name="Adam C."/>
            <person name="Molina H."/>
            <person name="Bunkerborg J."/>
            <person name="Jin E."/>
            <person name="Buchheim M."/>
            <person name="Magnuson J."/>
        </authorList>
    </citation>
    <scope>NUCLEOTIDE SEQUENCE</scope>
    <source>
        <strain evidence="1">CCAP 19/18</strain>
    </source>
</reference>
<keyword evidence="2" id="KW-1185">Reference proteome</keyword>
<gene>
    <name evidence="1" type="ORF">DUNSADRAFT_15754</name>
</gene>
<protein>
    <submittedName>
        <fullName evidence="1">Uncharacterized protein</fullName>
    </submittedName>
</protein>
<comment type="caution">
    <text evidence="1">The sequence shown here is derived from an EMBL/GenBank/DDBJ whole genome shotgun (WGS) entry which is preliminary data.</text>
</comment>